<dbReference type="EMBL" id="LFZO01000057">
    <property type="protein sequence ID" value="KXT15528.1"/>
    <property type="molecule type" value="Genomic_DNA"/>
</dbReference>
<evidence type="ECO:0000256" key="1">
    <source>
        <dbReference type="SAM" id="MobiDB-lite"/>
    </source>
</evidence>
<evidence type="ECO:0000313" key="2">
    <source>
        <dbReference type="EMBL" id="KXT15528.1"/>
    </source>
</evidence>
<dbReference type="Proteomes" id="UP000073492">
    <property type="component" value="Unassembled WGS sequence"/>
</dbReference>
<accession>A0A139IL72</accession>
<sequence>MQYVSARTHKGQQNQWQDDIEPLDSRGRLPRRSFQETENYTAAYVQVLHGLAHTGWAKHISKRAVQIQSSFSTPFNLKRRLHIMAVGSFGKYIAVTPSSSQKIVEDGNTLGDNPGHDPEDRDDANPGSDSEKRGCRHVLGALENPDADESFRKVLGVLQFGDEREEGDVTGVSEDDVRHALKSGCKADFDCCLDDWIRSRNAYSDHQQPFRSPTKQWYKSHVP</sequence>
<evidence type="ECO:0000313" key="3">
    <source>
        <dbReference type="Proteomes" id="UP000073492"/>
    </source>
</evidence>
<protein>
    <submittedName>
        <fullName evidence="2">Uncharacterized protein</fullName>
    </submittedName>
</protein>
<gene>
    <name evidence="2" type="ORF">AC579_3407</name>
</gene>
<feature type="region of interest" description="Disordered" evidence="1">
    <location>
        <begin position="203"/>
        <end position="223"/>
    </location>
</feature>
<comment type="caution">
    <text evidence="2">The sequence shown here is derived from an EMBL/GenBank/DDBJ whole genome shotgun (WGS) entry which is preliminary data.</text>
</comment>
<dbReference type="AlphaFoldDB" id="A0A139IL72"/>
<reference evidence="2 3" key="1">
    <citation type="submission" date="2015-07" db="EMBL/GenBank/DDBJ databases">
        <title>Comparative genomics of the Sigatoka disease complex on banana suggests a link between parallel evolutionary changes in Pseudocercospora fijiensis and Pseudocercospora eumusae and increased virulence on the banana host.</title>
        <authorList>
            <person name="Chang T.-C."/>
            <person name="Salvucci A."/>
            <person name="Crous P.W."/>
            <person name="Stergiopoulos I."/>
        </authorList>
    </citation>
    <scope>NUCLEOTIDE SEQUENCE [LARGE SCALE GENOMIC DNA]</scope>
    <source>
        <strain evidence="2 3">CBS 116634</strain>
    </source>
</reference>
<feature type="region of interest" description="Disordered" evidence="1">
    <location>
        <begin position="1"/>
        <end position="26"/>
    </location>
</feature>
<proteinExistence type="predicted"/>
<organism evidence="2 3">
    <name type="scientific">Pseudocercospora musae</name>
    <dbReference type="NCBI Taxonomy" id="113226"/>
    <lineage>
        <taxon>Eukaryota</taxon>
        <taxon>Fungi</taxon>
        <taxon>Dikarya</taxon>
        <taxon>Ascomycota</taxon>
        <taxon>Pezizomycotina</taxon>
        <taxon>Dothideomycetes</taxon>
        <taxon>Dothideomycetidae</taxon>
        <taxon>Mycosphaerellales</taxon>
        <taxon>Mycosphaerellaceae</taxon>
        <taxon>Pseudocercospora</taxon>
    </lineage>
</organism>
<feature type="region of interest" description="Disordered" evidence="1">
    <location>
        <begin position="103"/>
        <end position="133"/>
    </location>
</feature>
<name>A0A139IL72_9PEZI</name>
<keyword evidence="3" id="KW-1185">Reference proteome</keyword>
<feature type="compositionally biased region" description="Polar residues" evidence="1">
    <location>
        <begin position="203"/>
        <end position="217"/>
    </location>
</feature>